<dbReference type="RefSeq" id="WP_068993913.1">
    <property type="nucleotide sequence ID" value="NZ_CP012418.1"/>
</dbReference>
<gene>
    <name evidence="2" type="ORF">KS2013_2224</name>
</gene>
<keyword evidence="3" id="KW-1185">Reference proteome</keyword>
<evidence type="ECO:0000256" key="1">
    <source>
        <dbReference type="SAM" id="Phobius"/>
    </source>
</evidence>
<dbReference type="Proteomes" id="UP000094147">
    <property type="component" value="Chromosome"/>
</dbReference>
<feature type="transmembrane region" description="Helical" evidence="1">
    <location>
        <begin position="130"/>
        <end position="148"/>
    </location>
</feature>
<feature type="transmembrane region" description="Helical" evidence="1">
    <location>
        <begin position="34"/>
        <end position="67"/>
    </location>
</feature>
<keyword evidence="1" id="KW-0812">Transmembrane</keyword>
<dbReference type="AlphaFoldDB" id="A0A1B3BDM6"/>
<name>A0A1B3BDM6_9GAMM</name>
<keyword evidence="1" id="KW-1133">Transmembrane helix</keyword>
<dbReference type="KEGG" id="ksd:KS2013_2224"/>
<dbReference type="EMBL" id="CP012418">
    <property type="protein sequence ID" value="AOE50929.1"/>
    <property type="molecule type" value="Genomic_DNA"/>
</dbReference>
<evidence type="ECO:0000313" key="2">
    <source>
        <dbReference type="EMBL" id="AOE50929.1"/>
    </source>
</evidence>
<dbReference type="OrthoDB" id="6197958at2"/>
<accession>A0A1B3BDM6</accession>
<dbReference type="STRING" id="1144748.KS2013_2224"/>
<evidence type="ECO:0000313" key="3">
    <source>
        <dbReference type="Proteomes" id="UP000094147"/>
    </source>
</evidence>
<proteinExistence type="predicted"/>
<reference evidence="3" key="1">
    <citation type="submission" date="2015-08" db="EMBL/GenBank/DDBJ databases">
        <authorList>
            <person name="Kim K.M."/>
        </authorList>
    </citation>
    <scope>NUCLEOTIDE SEQUENCE [LARGE SCALE GENOMIC DNA]</scope>
    <source>
        <strain evidence="3">KCTC 23892</strain>
    </source>
</reference>
<sequence length="157" mass="18722">MENKEKIEILKIEMTLIQSTLDKYDDLIFRNRNFFITLWLACLGLSFTIKSTFVPNLAAFLSILYWFFEGMMRHQYWFKYVDRYRFLRDTLNSSTPELSEISVYDLTNKYHRKDVSVFQKLKACFFKLEPTILFLLMGAGALLIWYFVSKGVISFPN</sequence>
<protein>
    <submittedName>
        <fullName evidence="2">Uncharacterized protein</fullName>
    </submittedName>
</protein>
<keyword evidence="1" id="KW-0472">Membrane</keyword>
<organism evidence="2 3">
    <name type="scientific">Kangiella sediminilitoris</name>
    <dbReference type="NCBI Taxonomy" id="1144748"/>
    <lineage>
        <taxon>Bacteria</taxon>
        <taxon>Pseudomonadati</taxon>
        <taxon>Pseudomonadota</taxon>
        <taxon>Gammaproteobacteria</taxon>
        <taxon>Kangiellales</taxon>
        <taxon>Kangiellaceae</taxon>
        <taxon>Kangiella</taxon>
    </lineage>
</organism>